<name>A0A4Z1PDX3_9PEZI</name>
<sequence length="194" mass="22285">MLQFNPALAWTMSRPVSKTYGNQEPTSKSPRRWRAKVKTFLTCTTKRKEKDEESKKSLEDIYRDRPLPEIPSFSSSSSASFIIIGIEDAIERDVALFSPRCVSSSSLAVHVGETYLDDNSAEACVRRGAWRKPERREDWDMWEDEMESRLDDNEDGELERALSHELKKLRLEQSNLSRRSSNEHGCEVLGRSAV</sequence>
<protein>
    <submittedName>
        <fullName evidence="1">Uncharacterized protein</fullName>
    </submittedName>
</protein>
<gene>
    <name evidence="1" type="ORF">E6O75_ATG01463</name>
</gene>
<organism evidence="1 2">
    <name type="scientific">Venturia nashicola</name>
    <dbReference type="NCBI Taxonomy" id="86259"/>
    <lineage>
        <taxon>Eukaryota</taxon>
        <taxon>Fungi</taxon>
        <taxon>Dikarya</taxon>
        <taxon>Ascomycota</taxon>
        <taxon>Pezizomycotina</taxon>
        <taxon>Dothideomycetes</taxon>
        <taxon>Pleosporomycetidae</taxon>
        <taxon>Venturiales</taxon>
        <taxon>Venturiaceae</taxon>
        <taxon>Venturia</taxon>
    </lineage>
</organism>
<dbReference type="AlphaFoldDB" id="A0A4Z1PDX3"/>
<reference evidence="1 2" key="1">
    <citation type="submission" date="2019-04" db="EMBL/GenBank/DDBJ databases">
        <title>High contiguity whole genome sequence and gene annotation resource for two Venturia nashicola isolates.</title>
        <authorList>
            <person name="Prokchorchik M."/>
            <person name="Won K."/>
            <person name="Lee Y."/>
            <person name="Choi E.D."/>
            <person name="Segonzac C."/>
            <person name="Sohn K.H."/>
        </authorList>
    </citation>
    <scope>NUCLEOTIDE SEQUENCE [LARGE SCALE GENOMIC DNA]</scope>
    <source>
        <strain evidence="1 2">PRI2</strain>
    </source>
</reference>
<proteinExistence type="predicted"/>
<dbReference type="Proteomes" id="UP000298493">
    <property type="component" value="Unassembled WGS sequence"/>
</dbReference>
<accession>A0A4Z1PDX3</accession>
<evidence type="ECO:0000313" key="1">
    <source>
        <dbReference type="EMBL" id="TID26970.1"/>
    </source>
</evidence>
<comment type="caution">
    <text evidence="1">The sequence shown here is derived from an EMBL/GenBank/DDBJ whole genome shotgun (WGS) entry which is preliminary data.</text>
</comment>
<dbReference type="EMBL" id="SNSC02000002">
    <property type="protein sequence ID" value="TID26970.1"/>
    <property type="molecule type" value="Genomic_DNA"/>
</dbReference>
<keyword evidence="2" id="KW-1185">Reference proteome</keyword>
<evidence type="ECO:0000313" key="2">
    <source>
        <dbReference type="Proteomes" id="UP000298493"/>
    </source>
</evidence>